<feature type="compositionally biased region" description="Basic and acidic residues" evidence="3">
    <location>
        <begin position="1624"/>
        <end position="1634"/>
    </location>
</feature>
<dbReference type="PROSITE" id="PS51192">
    <property type="entry name" value="HELICASE_ATP_BIND_1"/>
    <property type="match status" value="1"/>
</dbReference>
<reference evidence="6 7" key="1">
    <citation type="submission" date="2020-05" db="EMBL/GenBank/DDBJ databases">
        <title>Genome sequence of Isoptericola sp. JC619 isolated from Chilika lagoon, India.</title>
        <authorList>
            <person name="Kumar D."/>
            <person name="Appam K."/>
            <person name="Gandham S."/>
            <person name="Uppada J."/>
            <person name="Sasikala C."/>
            <person name="Venkata Ramana C."/>
        </authorList>
    </citation>
    <scope>NUCLEOTIDE SEQUENCE [LARGE SCALE GENOMIC DNA]</scope>
    <source>
        <strain evidence="6 7">JC619</strain>
    </source>
</reference>
<dbReference type="CDD" id="cd17923">
    <property type="entry name" value="DEXHc_Hrq1-like"/>
    <property type="match status" value="1"/>
</dbReference>
<dbReference type="SUPFAM" id="SSF52540">
    <property type="entry name" value="P-loop containing nucleoside triphosphate hydrolases"/>
    <property type="match status" value="2"/>
</dbReference>
<dbReference type="Proteomes" id="UP000557204">
    <property type="component" value="Unassembled WGS sequence"/>
</dbReference>
<dbReference type="EMBL" id="JABFAJ010000012">
    <property type="protein sequence ID" value="NNU27308.1"/>
    <property type="molecule type" value="Genomic_DNA"/>
</dbReference>
<feature type="domain" description="Helicase C-terminal" evidence="5">
    <location>
        <begin position="921"/>
        <end position="1066"/>
    </location>
</feature>
<dbReference type="GO" id="GO:0005524">
    <property type="term" value="F:ATP binding"/>
    <property type="evidence" value="ECO:0007669"/>
    <property type="project" value="UniProtKB-KW"/>
</dbReference>
<keyword evidence="7" id="KW-1185">Reference proteome</keyword>
<dbReference type="GO" id="GO:0004386">
    <property type="term" value="F:helicase activity"/>
    <property type="evidence" value="ECO:0007669"/>
    <property type="project" value="UniProtKB-KW"/>
</dbReference>
<evidence type="ECO:0000256" key="1">
    <source>
        <dbReference type="ARBA" id="ARBA00022741"/>
    </source>
</evidence>
<dbReference type="Pfam" id="PF00271">
    <property type="entry name" value="Helicase_C"/>
    <property type="match status" value="1"/>
</dbReference>
<dbReference type="Pfam" id="PF00270">
    <property type="entry name" value="DEAD"/>
    <property type="match status" value="1"/>
</dbReference>
<accession>A0A849K280</accession>
<feature type="region of interest" description="Disordered" evidence="3">
    <location>
        <begin position="1605"/>
        <end position="1637"/>
    </location>
</feature>
<dbReference type="InterPro" id="IPR018973">
    <property type="entry name" value="MZB"/>
</dbReference>
<evidence type="ECO:0000259" key="5">
    <source>
        <dbReference type="PROSITE" id="PS51194"/>
    </source>
</evidence>
<dbReference type="PANTHER" id="PTHR47962">
    <property type="entry name" value="ATP-DEPENDENT HELICASE LHR-RELATED-RELATED"/>
    <property type="match status" value="1"/>
</dbReference>
<keyword evidence="2" id="KW-0067">ATP-binding</keyword>
<dbReference type="Pfam" id="PF09369">
    <property type="entry name" value="MZB"/>
    <property type="match status" value="1"/>
</dbReference>
<dbReference type="SMART" id="SM00487">
    <property type="entry name" value="DEXDc"/>
    <property type="match status" value="1"/>
</dbReference>
<dbReference type="InterPro" id="IPR027417">
    <property type="entry name" value="P-loop_NTPase"/>
</dbReference>
<proteinExistence type="predicted"/>
<dbReference type="PANTHER" id="PTHR47962:SF5">
    <property type="entry name" value="ATP-DEPENDENT HELICASE LHR-RELATED"/>
    <property type="match status" value="1"/>
</dbReference>
<evidence type="ECO:0000259" key="4">
    <source>
        <dbReference type="PROSITE" id="PS51192"/>
    </source>
</evidence>
<evidence type="ECO:0000313" key="7">
    <source>
        <dbReference type="Proteomes" id="UP000557204"/>
    </source>
</evidence>
<dbReference type="InterPro" id="IPR001650">
    <property type="entry name" value="Helicase_C-like"/>
</dbReference>
<organism evidence="6 7">
    <name type="scientific">Isoptericola sediminis</name>
    <dbReference type="NCBI Taxonomy" id="2733572"/>
    <lineage>
        <taxon>Bacteria</taxon>
        <taxon>Bacillati</taxon>
        <taxon>Actinomycetota</taxon>
        <taxon>Actinomycetes</taxon>
        <taxon>Micrococcales</taxon>
        <taxon>Promicromonosporaceae</taxon>
        <taxon>Isoptericola</taxon>
    </lineage>
</organism>
<name>A0A849K280_9MICO</name>
<gene>
    <name evidence="6" type="ORF">HLI28_07100</name>
</gene>
<dbReference type="GO" id="GO:0003677">
    <property type="term" value="F:DNA binding"/>
    <property type="evidence" value="ECO:0007669"/>
    <property type="project" value="TreeGrafter"/>
</dbReference>
<feature type="domain" description="Helicase ATP-binding" evidence="4">
    <location>
        <begin position="101"/>
        <end position="276"/>
    </location>
</feature>
<keyword evidence="6" id="KW-0347">Helicase</keyword>
<sequence length="1730" mass="189940">MDAFKVHQTLIDDYRRFTEGFVDIRDDRVRSSVREQATRGAQWPDPWLSLNPAFESGGSADDLVAAGTLHPKNAEVFRVGKAANAGSAPPIVFHQHQRGAIEAARTGDSYVLTTGTGSGKSLAYIVPIVDHVLRRGSGRGVQAIVVYPMNALANSQQEELGKFLRDGFGEGNEPVTFARYTGQESPAERQAILDNPPDILLTNYVMLEYVLVRPKERDRLVTAARGLQFLVLDELHTYRGRQGADVALLVRRVREATEAGNALQCVGTSATMSTADTVGEQRREVAEVASRIFGTDVASDRVITESLVRATSDRSPAPQALAVAVDARGDAEAADPVLTNGYGALAEDPLASWIEDTFGITSEPGSGILVRTPPTTVERASEMLATVTNRDHKACEIAIRATLLAGSRVRDPRNNRPLFAFRLHQFISKGASVYVTAEPESEREILHEYQLFAPKPERRLYPLAFCRECGQEYLMVRYDEAKGVFLARTRIALESGEGKTKDGYLFVDSNDPWPADPIDRLPDTWLEETASGVRVRKSRRDRVPQPVYVAHDGSASAALSQGEDPAEFGVQASWIPGGLLFCMRCGVSYNQPRTSENTKIAALDVEGRSSAMTVLSTSIVRSLDADPDLDPEVRKLLTFVDNRQDASLQAGHVNDFALVGQLRSALYAAACEAGDSGVDPLDFGSQLTKFLGLDAKHYAQMPDAFDTSQADAALRRVVAFRGMEDLKRGWRVTLPNLEQTGLIRVHYPIARRLCEAGDRWEGSHALLKNLDPEQRYELVEVLLDEFRRVLAIDTDVFSQENVERLQTLSREHLTGVWTIGDRESTPYLGIATLEPQSKGGPRNALALTPRASYGRWLARKFPDVGDLDSVTLTDVLHSLVGVLADNGMLTEVRDHGNKGFRLKVHQIRLFASDGESGAPDPVRRVHSAETAPRVVPFFRDLYKDAGRQLSGLVAREHTAQVRAEVRQERERNFRSGELKLLYCSPTMELGVDIASLNTVGMRNVPPTPANYAQRSGRAGRSGQPALVVTYCASGNAHDSYYFARSDQMVSGRVMPPRIDLANEDLVRSHVHSIWLACTPAALGRSMKEVVDVGSSDYPLLPELKSAFDDPGLPAQARAAAHAVLDPLAHELEAAPWWSPEWLDDVVAGASAAFDRACDRWRMLDKTVRQEMDTAYGQLTNVSLPKKERQNAEMRQREASRQRELLLNEADTFGQGDYYPYRYFASEGFLPGYSFPRLPLAAYVPGIRGAGATWLQRPRFLALREFGPNALVYHEGARYQVTRVNLPRDPVGDASTSGNAGGVTLSAVRICSACSYHHDRQVGTDVCENCHAPLKHGLNNLMLMQTVVTRRRDRISADEEERQRLGFDMVTTYRFRPRGTAPASVHAIAEESGVPVVEVRYGDAAELRVTNTGPRRRSPGSAPGFWIDTVKGNWLSEKKASELDQPVDDDGETIVAEDVKRKERVVPYVEDRRNIAVLRWTDPVTDDEATTLRYAVERGIEAAYQLEDSELSSERLEDSDGQGRFLLIEASEGGAGVLRRLHAEPSALASVARRALGIIHVDPDTGEEDGNSCVAGCYRCLLTYGNQGDHESIDRRLAVAALRRLARSTTRPDAPPSSDDSGQEGPHEDAPESEPRAVVVERGSGVVAELFALLEERGLRLPAEVDTTVAGCPVDMAYPAQNAVVIVDTPDGDPRDITPLVFGGTHVIRISVGDDLRKVVAANPSTFGSST</sequence>
<dbReference type="InterPro" id="IPR052511">
    <property type="entry name" value="ATP-dep_Helicase"/>
</dbReference>
<dbReference type="Gene3D" id="3.40.50.300">
    <property type="entry name" value="P-loop containing nucleotide triphosphate hydrolases"/>
    <property type="match status" value="2"/>
</dbReference>
<evidence type="ECO:0000313" key="6">
    <source>
        <dbReference type="EMBL" id="NNU27308.1"/>
    </source>
</evidence>
<dbReference type="PROSITE" id="PS51194">
    <property type="entry name" value="HELICASE_CTER"/>
    <property type="match status" value="1"/>
</dbReference>
<comment type="caution">
    <text evidence="6">The sequence shown here is derived from an EMBL/GenBank/DDBJ whole genome shotgun (WGS) entry which is preliminary data.</text>
</comment>
<dbReference type="InterPro" id="IPR011545">
    <property type="entry name" value="DEAD/DEAH_box_helicase_dom"/>
</dbReference>
<keyword evidence="1" id="KW-0547">Nucleotide-binding</keyword>
<evidence type="ECO:0000256" key="2">
    <source>
        <dbReference type="ARBA" id="ARBA00022840"/>
    </source>
</evidence>
<dbReference type="InterPro" id="IPR014001">
    <property type="entry name" value="Helicase_ATP-bd"/>
</dbReference>
<dbReference type="RefSeq" id="WP_171246818.1">
    <property type="nucleotide sequence ID" value="NZ_JABFAJ010000012.1"/>
</dbReference>
<protein>
    <submittedName>
        <fullName evidence="6">DEAD/DEAH box helicase</fullName>
    </submittedName>
</protein>
<evidence type="ECO:0000256" key="3">
    <source>
        <dbReference type="SAM" id="MobiDB-lite"/>
    </source>
</evidence>
<dbReference type="GO" id="GO:0016887">
    <property type="term" value="F:ATP hydrolysis activity"/>
    <property type="evidence" value="ECO:0007669"/>
    <property type="project" value="TreeGrafter"/>
</dbReference>
<keyword evidence="6" id="KW-0378">Hydrolase</keyword>
<dbReference type="SMART" id="SM00490">
    <property type="entry name" value="HELICc"/>
    <property type="match status" value="1"/>
</dbReference>